<protein>
    <recommendedName>
        <fullName evidence="3">HEAT repeat protein</fullName>
    </recommendedName>
</protein>
<dbReference type="EMBL" id="VCKW01000066">
    <property type="protein sequence ID" value="TMR01138.1"/>
    <property type="molecule type" value="Genomic_DNA"/>
</dbReference>
<dbReference type="Proteomes" id="UP000309174">
    <property type="component" value="Unassembled WGS sequence"/>
</dbReference>
<dbReference type="RefSeq" id="WP_138645780.1">
    <property type="nucleotide sequence ID" value="NZ_VCKW01000066.1"/>
</dbReference>
<dbReference type="AlphaFoldDB" id="A0A5C4JCU5"/>
<dbReference type="OrthoDB" id="2016229at2"/>
<accession>A0A5C4JCU5</accession>
<reference evidence="1 2" key="1">
    <citation type="submission" date="2019-05" db="EMBL/GenBank/DDBJ databases">
        <title>Draft genome sequence of Actinomadura sp. 14C53.</title>
        <authorList>
            <person name="Saricaoglu S."/>
            <person name="Isik K."/>
        </authorList>
    </citation>
    <scope>NUCLEOTIDE SEQUENCE [LARGE SCALE GENOMIC DNA]</scope>
    <source>
        <strain evidence="1 2">14C53</strain>
    </source>
</reference>
<dbReference type="Gene3D" id="1.25.10.10">
    <property type="entry name" value="Leucine-rich Repeat Variant"/>
    <property type="match status" value="2"/>
</dbReference>
<dbReference type="Pfam" id="PF13646">
    <property type="entry name" value="HEAT_2"/>
    <property type="match status" value="1"/>
</dbReference>
<dbReference type="InterPro" id="IPR016024">
    <property type="entry name" value="ARM-type_fold"/>
</dbReference>
<sequence>MFGRKARREAEVSEVLGRARAHPAGSLPRIAALDEIVRLDAKIVVEQALVFCRGGRPDDAVVGLQALATVPAPLVPRDRWPEIGQVTGVLCGPGQRDAEILAAALPVHASAMVAQDQDPADLLRAMFRHEDGRVRAAAATSAAAAHDPVPVISALLALLDEDPRPEVATAAATGLAHTICRDPSAAEVITALFAAHLDDPGQAVHAWNRARAILLGGPDPGDGPDPALSDDLHDELRERLASLRGLDWPDHQIRAQVMGMFIDAVNGSMRRYAPAPGWDAPGHRATVRDLLQRARSLPPGSDGREELLFRLVPDVSAPAWTDRHAVNIAVDEALALGTDAPGVEAPGPDALGVEALAILVSFGHAGRSRRIRAAMADLRARRPDDPIVLAAMLRTYSGLASRGLLDPAADRVDEVVLDLLEHENAKVRATAATSSTLPGNAVAGRIAVRLIRLIDQDPDPAVRADAALGLASMGEADRPGDADDLIVEALVRLLDDPDPVIRAHALTWAVKTDWPGALERLLEELAGPDVRWEILSIVQNLEAHIDCLPPHLHKEFTAAVARLDESGWTTGPDSGEDDPRHILADAAATLQFLAPIR</sequence>
<organism evidence="1 2">
    <name type="scientific">Actinomadura soli</name>
    <dbReference type="NCBI Taxonomy" id="2508997"/>
    <lineage>
        <taxon>Bacteria</taxon>
        <taxon>Bacillati</taxon>
        <taxon>Actinomycetota</taxon>
        <taxon>Actinomycetes</taxon>
        <taxon>Streptosporangiales</taxon>
        <taxon>Thermomonosporaceae</taxon>
        <taxon>Actinomadura</taxon>
    </lineage>
</organism>
<gene>
    <name evidence="1" type="ORF">ETD83_15245</name>
</gene>
<keyword evidence="2" id="KW-1185">Reference proteome</keyword>
<evidence type="ECO:0008006" key="3">
    <source>
        <dbReference type="Google" id="ProtNLM"/>
    </source>
</evidence>
<dbReference type="InterPro" id="IPR011989">
    <property type="entry name" value="ARM-like"/>
</dbReference>
<evidence type="ECO:0000313" key="2">
    <source>
        <dbReference type="Proteomes" id="UP000309174"/>
    </source>
</evidence>
<proteinExistence type="predicted"/>
<comment type="caution">
    <text evidence="1">The sequence shown here is derived from an EMBL/GenBank/DDBJ whole genome shotgun (WGS) entry which is preliminary data.</text>
</comment>
<name>A0A5C4JCU5_9ACTN</name>
<dbReference type="SUPFAM" id="SSF48371">
    <property type="entry name" value="ARM repeat"/>
    <property type="match status" value="1"/>
</dbReference>
<evidence type="ECO:0000313" key="1">
    <source>
        <dbReference type="EMBL" id="TMR01138.1"/>
    </source>
</evidence>